<reference evidence="2 3" key="1">
    <citation type="submission" date="2024-03" db="EMBL/GenBank/DDBJ databases">
        <title>Pseudomonas juntendi.</title>
        <authorList>
            <person name="Liu Y."/>
        </authorList>
    </citation>
    <scope>NUCLEOTIDE SEQUENCE [LARGE SCALE GENOMIC DNA]</scope>
    <source>
        <strain evidence="2 3">L4046hy</strain>
    </source>
</reference>
<dbReference type="InterPro" id="IPR025591">
    <property type="entry name" value="RloB"/>
</dbReference>
<accession>A0ABZ2JGG8</accession>
<evidence type="ECO:0000313" key="3">
    <source>
        <dbReference type="Proteomes" id="UP001375228"/>
    </source>
</evidence>
<evidence type="ECO:0000313" key="2">
    <source>
        <dbReference type="EMBL" id="WWY22342.1"/>
    </source>
</evidence>
<protein>
    <submittedName>
        <fullName evidence="2">RloB family protein</fullName>
    </submittedName>
</protein>
<dbReference type="Pfam" id="PF13707">
    <property type="entry name" value="RloB"/>
    <property type="match status" value="1"/>
</dbReference>
<keyword evidence="3" id="KW-1185">Reference proteome</keyword>
<dbReference type="Proteomes" id="UP001375228">
    <property type="component" value="Chromosome"/>
</dbReference>
<sequence length="214" mass="24129">MGTDNLHHKRKAKSYERKPGKKPPGMRLLIVCEGSKTEPHYFTELRHDQRLKTANIRICGKECGSDPVSVVRYAEKIFDDEAGAYDRVYCVVDTDSHSNLDRAMKLIEARGKPFIAIVSSPCFEFWLMLHHLLHQTSFRATSTKSIGEVVESALRKLDKVYMKGKPGVWARYKDKLATAIDNSKKVHKVAQATGNTNPSTEVHVVVEAMMTLKA</sequence>
<feature type="region of interest" description="Disordered" evidence="1">
    <location>
        <begin position="1"/>
        <end position="23"/>
    </location>
</feature>
<evidence type="ECO:0000256" key="1">
    <source>
        <dbReference type="SAM" id="MobiDB-lite"/>
    </source>
</evidence>
<proteinExistence type="predicted"/>
<name>A0ABZ2JGG8_9PSED</name>
<dbReference type="EMBL" id="CP146691">
    <property type="protein sequence ID" value="WWY22342.1"/>
    <property type="molecule type" value="Genomic_DNA"/>
</dbReference>
<organism evidence="2 3">
    <name type="scientific">Pseudomonas juntendi</name>
    <dbReference type="NCBI Taxonomy" id="2666183"/>
    <lineage>
        <taxon>Bacteria</taxon>
        <taxon>Pseudomonadati</taxon>
        <taxon>Pseudomonadota</taxon>
        <taxon>Gammaproteobacteria</taxon>
        <taxon>Pseudomonadales</taxon>
        <taxon>Pseudomonadaceae</taxon>
        <taxon>Pseudomonas</taxon>
    </lineage>
</organism>
<gene>
    <name evidence="2" type="ORF">V9385_07005</name>
</gene>
<dbReference type="RefSeq" id="WP_033690116.1">
    <property type="nucleotide sequence ID" value="NZ_CP146690.1"/>
</dbReference>